<accession>A0A165A503</accession>
<name>A0A165A503_9AGAM</name>
<dbReference type="EMBL" id="KV419395">
    <property type="protein sequence ID" value="KZS98486.1"/>
    <property type="molecule type" value="Genomic_DNA"/>
</dbReference>
<dbReference type="STRING" id="1314777.A0A165A503"/>
<gene>
    <name evidence="1" type="ORF">SISNIDRAFT_448733</name>
</gene>
<protein>
    <submittedName>
        <fullName evidence="1">Uncharacterized protein</fullName>
    </submittedName>
</protein>
<dbReference type="Proteomes" id="UP000076722">
    <property type="component" value="Unassembled WGS sequence"/>
</dbReference>
<evidence type="ECO:0000313" key="1">
    <source>
        <dbReference type="EMBL" id="KZS98486.1"/>
    </source>
</evidence>
<proteinExistence type="predicted"/>
<reference evidence="1 2" key="1">
    <citation type="journal article" date="2016" name="Mol. Biol. Evol.">
        <title>Comparative Genomics of Early-Diverging Mushroom-Forming Fungi Provides Insights into the Origins of Lignocellulose Decay Capabilities.</title>
        <authorList>
            <person name="Nagy L.G."/>
            <person name="Riley R."/>
            <person name="Tritt A."/>
            <person name="Adam C."/>
            <person name="Daum C."/>
            <person name="Floudas D."/>
            <person name="Sun H."/>
            <person name="Yadav J.S."/>
            <person name="Pangilinan J."/>
            <person name="Larsson K.H."/>
            <person name="Matsuura K."/>
            <person name="Barry K."/>
            <person name="Labutti K."/>
            <person name="Kuo R."/>
            <person name="Ohm R.A."/>
            <person name="Bhattacharya S.S."/>
            <person name="Shirouzu T."/>
            <person name="Yoshinaga Y."/>
            <person name="Martin F.M."/>
            <person name="Grigoriev I.V."/>
            <person name="Hibbett D.S."/>
        </authorList>
    </citation>
    <scope>NUCLEOTIDE SEQUENCE [LARGE SCALE GENOMIC DNA]</scope>
    <source>
        <strain evidence="1 2">HHB9708</strain>
    </source>
</reference>
<keyword evidence="2" id="KW-1185">Reference proteome</keyword>
<organism evidence="1 2">
    <name type="scientific">Sistotremastrum niveocremeum HHB9708</name>
    <dbReference type="NCBI Taxonomy" id="1314777"/>
    <lineage>
        <taxon>Eukaryota</taxon>
        <taxon>Fungi</taxon>
        <taxon>Dikarya</taxon>
        <taxon>Basidiomycota</taxon>
        <taxon>Agaricomycotina</taxon>
        <taxon>Agaricomycetes</taxon>
        <taxon>Sistotremastrales</taxon>
        <taxon>Sistotremastraceae</taxon>
        <taxon>Sertulicium</taxon>
        <taxon>Sertulicium niveocremeum</taxon>
    </lineage>
</organism>
<dbReference type="AlphaFoldDB" id="A0A165A503"/>
<sequence>MVSLALTQSRQALRSLCNYEKIKSLVFFYVLFQYLLKSHRHLRARGVQRTLSDIWQSLAKRAILIVLKLPKHRQKVKISVGMSSCQKRASPRNGF</sequence>
<evidence type="ECO:0000313" key="2">
    <source>
        <dbReference type="Proteomes" id="UP000076722"/>
    </source>
</evidence>